<dbReference type="Proteomes" id="UP000000374">
    <property type="component" value="Chromosome"/>
</dbReference>
<dbReference type="PANTHER" id="PTHR11601">
    <property type="entry name" value="CYSTEINE DESULFURYLASE FAMILY MEMBER"/>
    <property type="match status" value="1"/>
</dbReference>
<keyword evidence="6" id="KW-0479">Metal-binding</keyword>
<name>A1WM66_VEREI</name>
<dbReference type="InterPro" id="IPR015421">
    <property type="entry name" value="PyrdxlP-dep_Trfase_major"/>
</dbReference>
<dbReference type="GO" id="GO:0051536">
    <property type="term" value="F:iron-sulfur cluster binding"/>
    <property type="evidence" value="ECO:0007669"/>
    <property type="project" value="UniProtKB-KW"/>
</dbReference>
<evidence type="ECO:0000256" key="9">
    <source>
        <dbReference type="ARBA" id="ARBA00023014"/>
    </source>
</evidence>
<reference evidence="15" key="1">
    <citation type="submission" date="2006-12" db="EMBL/GenBank/DDBJ databases">
        <title>Complete sequence of chromosome 1 of Verminephrobacter eiseniae EF01-2.</title>
        <authorList>
            <person name="Copeland A."/>
            <person name="Lucas S."/>
            <person name="Lapidus A."/>
            <person name="Barry K."/>
            <person name="Detter J.C."/>
            <person name="Glavina del Rio T."/>
            <person name="Dalin E."/>
            <person name="Tice H."/>
            <person name="Pitluck S."/>
            <person name="Chertkov O."/>
            <person name="Brettin T."/>
            <person name="Bruce D."/>
            <person name="Han C."/>
            <person name="Tapia R."/>
            <person name="Gilna P."/>
            <person name="Schmutz J."/>
            <person name="Larimer F."/>
            <person name="Land M."/>
            <person name="Hauser L."/>
            <person name="Kyrpides N."/>
            <person name="Kim E."/>
            <person name="Stahl D."/>
            <person name="Richardson P."/>
        </authorList>
    </citation>
    <scope>NUCLEOTIDE SEQUENCE [LARGE SCALE GENOMIC DNA]</scope>
    <source>
        <strain evidence="15">EF01-2</strain>
    </source>
</reference>
<organism evidence="14 15">
    <name type="scientific">Verminephrobacter eiseniae (strain EF01-2)</name>
    <dbReference type="NCBI Taxonomy" id="391735"/>
    <lineage>
        <taxon>Bacteria</taxon>
        <taxon>Pseudomonadati</taxon>
        <taxon>Pseudomonadota</taxon>
        <taxon>Betaproteobacteria</taxon>
        <taxon>Burkholderiales</taxon>
        <taxon>Comamonadaceae</taxon>
        <taxon>Verminephrobacter</taxon>
    </lineage>
</organism>
<dbReference type="STRING" id="391735.Veis_2990"/>
<evidence type="ECO:0000256" key="4">
    <source>
        <dbReference type="ARBA" id="ARBA00012239"/>
    </source>
</evidence>
<dbReference type="InterPro" id="IPR015424">
    <property type="entry name" value="PyrdxlP-dep_Trfase"/>
</dbReference>
<comment type="catalytic activity">
    <reaction evidence="12">
        <text>(sulfur carrier)-H + L-cysteine = (sulfur carrier)-SH + L-alanine</text>
        <dbReference type="Rhea" id="RHEA:43892"/>
        <dbReference type="Rhea" id="RHEA-COMP:14737"/>
        <dbReference type="Rhea" id="RHEA-COMP:14739"/>
        <dbReference type="ChEBI" id="CHEBI:29917"/>
        <dbReference type="ChEBI" id="CHEBI:35235"/>
        <dbReference type="ChEBI" id="CHEBI:57972"/>
        <dbReference type="ChEBI" id="CHEBI:64428"/>
        <dbReference type="EC" id="2.8.1.7"/>
    </reaction>
</comment>
<keyword evidence="5 14" id="KW-0808">Transferase</keyword>
<keyword evidence="10" id="KW-0535">Nitrogen fixation</keyword>
<comment type="similarity">
    <text evidence="3">Belongs to the class-V pyridoxal-phosphate-dependent aminotransferase family. NifS/IscS subfamily.</text>
</comment>
<dbReference type="Pfam" id="PF00266">
    <property type="entry name" value="Aminotran_5"/>
    <property type="match status" value="1"/>
</dbReference>
<dbReference type="AlphaFoldDB" id="A1WM66"/>
<evidence type="ECO:0000256" key="10">
    <source>
        <dbReference type="ARBA" id="ARBA00023231"/>
    </source>
</evidence>
<comment type="cofactor">
    <cofactor evidence="1">
        <name>pyridoxal 5'-phosphate</name>
        <dbReference type="ChEBI" id="CHEBI:597326"/>
    </cofactor>
</comment>
<keyword evidence="15" id="KW-1185">Reference proteome</keyword>
<evidence type="ECO:0000256" key="11">
    <source>
        <dbReference type="ARBA" id="ARBA00031911"/>
    </source>
</evidence>
<evidence type="ECO:0000256" key="1">
    <source>
        <dbReference type="ARBA" id="ARBA00001933"/>
    </source>
</evidence>
<dbReference type="InterPro" id="IPR016454">
    <property type="entry name" value="Cysteine_dSase"/>
</dbReference>
<dbReference type="GO" id="GO:0031071">
    <property type="term" value="F:cysteine desulfurase activity"/>
    <property type="evidence" value="ECO:0007669"/>
    <property type="project" value="UniProtKB-EC"/>
</dbReference>
<dbReference type="InterPro" id="IPR015422">
    <property type="entry name" value="PyrdxlP-dep_Trfase_small"/>
</dbReference>
<evidence type="ECO:0000313" key="15">
    <source>
        <dbReference type="Proteomes" id="UP000000374"/>
    </source>
</evidence>
<comment type="function">
    <text evidence="2">Catalyzes the removal of elemental sulfur atoms from cysteine to produce alanine. Seems to participate in the biosynthesis of the nitrogenase metalloclusters by providing the inorganic sulfur required for the Fe-S core formation.</text>
</comment>
<dbReference type="GO" id="GO:0046872">
    <property type="term" value="F:metal ion binding"/>
    <property type="evidence" value="ECO:0007669"/>
    <property type="project" value="UniProtKB-KW"/>
</dbReference>
<dbReference type="HOGENOM" id="CLU_003433_0_0_4"/>
<dbReference type="PIRSF" id="PIRSF005572">
    <property type="entry name" value="NifS"/>
    <property type="match status" value="1"/>
</dbReference>
<dbReference type="GO" id="GO:0008483">
    <property type="term" value="F:transaminase activity"/>
    <property type="evidence" value="ECO:0007669"/>
    <property type="project" value="UniProtKB-KW"/>
</dbReference>
<dbReference type="InterPro" id="IPR000192">
    <property type="entry name" value="Aminotrans_V_dom"/>
</dbReference>
<feature type="domain" description="Aminotransferase class V" evidence="13">
    <location>
        <begin position="6"/>
        <end position="375"/>
    </location>
</feature>
<evidence type="ECO:0000256" key="2">
    <source>
        <dbReference type="ARBA" id="ARBA00003120"/>
    </source>
</evidence>
<evidence type="ECO:0000256" key="3">
    <source>
        <dbReference type="ARBA" id="ARBA00006490"/>
    </source>
</evidence>
<accession>A1WM66</accession>
<evidence type="ECO:0000256" key="8">
    <source>
        <dbReference type="ARBA" id="ARBA00023004"/>
    </source>
</evidence>
<dbReference type="KEGG" id="vei:Veis_2990"/>
<dbReference type="Gene3D" id="3.90.1150.10">
    <property type="entry name" value="Aspartate Aminotransferase, domain 1"/>
    <property type="match status" value="1"/>
</dbReference>
<dbReference type="RefSeq" id="WP_011810719.1">
    <property type="nucleotide sequence ID" value="NC_008786.1"/>
</dbReference>
<protein>
    <recommendedName>
        <fullName evidence="4">cysteine desulfurase</fullName>
        <ecNumber evidence="4">2.8.1.7</ecNumber>
    </recommendedName>
    <alternativeName>
        <fullName evidence="11">Nitrogenase metalloclusters biosynthesis protein NifS</fullName>
    </alternativeName>
</protein>
<evidence type="ECO:0000256" key="5">
    <source>
        <dbReference type="ARBA" id="ARBA00022679"/>
    </source>
</evidence>
<evidence type="ECO:0000313" key="14">
    <source>
        <dbReference type="EMBL" id="ABM58723.1"/>
    </source>
</evidence>
<keyword evidence="8" id="KW-0408">Iron</keyword>
<dbReference type="Gene3D" id="3.40.640.10">
    <property type="entry name" value="Type I PLP-dependent aspartate aminotransferase-like (Major domain)"/>
    <property type="match status" value="1"/>
</dbReference>
<dbReference type="Gene3D" id="1.10.260.50">
    <property type="match status" value="1"/>
</dbReference>
<keyword evidence="9" id="KW-0411">Iron-sulfur</keyword>
<dbReference type="GeneID" id="76461462"/>
<dbReference type="SUPFAM" id="SSF53383">
    <property type="entry name" value="PLP-dependent transferases"/>
    <property type="match status" value="1"/>
</dbReference>
<evidence type="ECO:0000256" key="6">
    <source>
        <dbReference type="ARBA" id="ARBA00022723"/>
    </source>
</evidence>
<dbReference type="eggNOG" id="COG1104">
    <property type="taxonomic scope" value="Bacteria"/>
</dbReference>
<gene>
    <name evidence="14" type="ordered locus">Veis_2990</name>
</gene>
<dbReference type="FunFam" id="3.40.640.10:FF:000084">
    <property type="entry name" value="IscS-like cysteine desulfurase"/>
    <property type="match status" value="1"/>
</dbReference>
<sequence length="401" mass="42932">MSLQGYFDYNATTPMCQQAIDALNGALFDFGNPSSKYSLANISKQRLENARRQVARLVGCDSSELTFTSGGTEANNWAIKGTLTSRGSIGNAQPAHVIVSSIEHSSVLEIASYLERVFGFEVTRIKPNADGIVSAKAVEAVLRPNTQLVSIMLVNNEVGTIQPVGEISTLLRARGIHFHVDGVQAVGKIHVNAHELGVDTMSFAAHKFYGPKGVGGLYVRQGLTIEPLLHGGDQEGGLRGGTEAVALIVAMGAAAEAIYAVLPELVFRAANYRITFSRLLIEYVPGVSFHGPSDPEQQVPYTLSVCIDGIRAEALAAILDQMHGIQVSLGSACANNKTVSLSHVLVAMGVSERAIKATLRVSFGQYTEEQDLKRFVDAMAQGVRSLQRISKAVDHEQTTPA</sequence>
<proteinExistence type="inferred from homology"/>
<dbReference type="EMBL" id="CP000542">
    <property type="protein sequence ID" value="ABM58723.1"/>
    <property type="molecule type" value="Genomic_DNA"/>
</dbReference>
<evidence type="ECO:0000256" key="12">
    <source>
        <dbReference type="ARBA" id="ARBA00050776"/>
    </source>
</evidence>
<keyword evidence="7" id="KW-0663">Pyridoxal phosphate</keyword>
<evidence type="ECO:0000259" key="13">
    <source>
        <dbReference type="Pfam" id="PF00266"/>
    </source>
</evidence>
<keyword evidence="14" id="KW-0032">Aminotransferase</keyword>
<dbReference type="EC" id="2.8.1.7" evidence="4"/>
<dbReference type="PANTHER" id="PTHR11601:SF34">
    <property type="entry name" value="CYSTEINE DESULFURASE"/>
    <property type="match status" value="1"/>
</dbReference>
<evidence type="ECO:0000256" key="7">
    <source>
        <dbReference type="ARBA" id="ARBA00022898"/>
    </source>
</evidence>